<dbReference type="InterPro" id="IPR017441">
    <property type="entry name" value="Protein_kinase_ATP_BS"/>
</dbReference>
<dbReference type="GO" id="GO:0005524">
    <property type="term" value="F:ATP binding"/>
    <property type="evidence" value="ECO:0007669"/>
    <property type="project" value="UniProtKB-UniRule"/>
</dbReference>
<evidence type="ECO:0000256" key="9">
    <source>
        <dbReference type="ARBA" id="ARBA00022679"/>
    </source>
</evidence>
<reference evidence="22" key="2">
    <citation type="submission" date="2025-09" db="UniProtKB">
        <authorList>
            <consortium name="Ensembl"/>
        </authorList>
    </citation>
    <scope>IDENTIFICATION</scope>
</reference>
<evidence type="ECO:0000256" key="18">
    <source>
        <dbReference type="PROSITE-ProRule" id="PRU10141"/>
    </source>
</evidence>
<dbReference type="InterPro" id="IPR041390">
    <property type="entry name" value="FADK_N"/>
</dbReference>
<dbReference type="InterPro" id="IPR011009">
    <property type="entry name" value="Kinase-like_dom_sf"/>
</dbReference>
<dbReference type="GO" id="GO:0004715">
    <property type="term" value="F:non-membrane spanning protein tyrosine kinase activity"/>
    <property type="evidence" value="ECO:0007669"/>
    <property type="project" value="UniProtKB-EC"/>
</dbReference>
<dbReference type="CDD" id="cd13190">
    <property type="entry name" value="FERM_C_FAK1"/>
    <property type="match status" value="1"/>
</dbReference>
<dbReference type="Pfam" id="PF07714">
    <property type="entry name" value="PK_Tyr_Ser-Thr"/>
    <property type="match status" value="1"/>
</dbReference>
<dbReference type="Gene3D" id="3.10.20.90">
    <property type="entry name" value="Phosphatidylinositol 3-kinase Catalytic Subunit, Chain A, domain 1"/>
    <property type="match status" value="1"/>
</dbReference>
<name>A0A8C9Y931_SANLU</name>
<dbReference type="PROSITE" id="PS50011">
    <property type="entry name" value="PROTEIN_KINASE_DOM"/>
    <property type="match status" value="1"/>
</dbReference>
<evidence type="ECO:0000256" key="14">
    <source>
        <dbReference type="ARBA" id="ARBA00023136"/>
    </source>
</evidence>
<dbReference type="InterPro" id="IPR000299">
    <property type="entry name" value="FERM_domain"/>
</dbReference>
<keyword evidence="12 18" id="KW-0067">ATP-binding</keyword>
<evidence type="ECO:0000256" key="16">
    <source>
        <dbReference type="ARBA" id="ARBA00023273"/>
    </source>
</evidence>
<dbReference type="InterPro" id="IPR029071">
    <property type="entry name" value="Ubiquitin-like_domsf"/>
</dbReference>
<evidence type="ECO:0000256" key="2">
    <source>
        <dbReference type="ARBA" id="ARBA00004316"/>
    </source>
</evidence>
<dbReference type="Pfam" id="PF21477">
    <property type="entry name" value="FERM_C_FAK1"/>
    <property type="match status" value="1"/>
</dbReference>
<evidence type="ECO:0000256" key="19">
    <source>
        <dbReference type="SAM" id="MobiDB-lite"/>
    </source>
</evidence>
<evidence type="ECO:0000259" key="21">
    <source>
        <dbReference type="PROSITE" id="PS50057"/>
    </source>
</evidence>
<evidence type="ECO:0000313" key="22">
    <source>
        <dbReference type="Ensembl" id="ENSSLUP00000021612.1"/>
    </source>
</evidence>
<dbReference type="EC" id="2.7.10.2" evidence="5"/>
<dbReference type="InterPro" id="IPR035963">
    <property type="entry name" value="FERM_2"/>
</dbReference>
<keyword evidence="11" id="KW-0418">Kinase</keyword>
<dbReference type="GO" id="GO:0008284">
    <property type="term" value="P:positive regulation of cell population proliferation"/>
    <property type="evidence" value="ECO:0007669"/>
    <property type="project" value="UniProtKB-ARBA"/>
</dbReference>
<dbReference type="Gene3D" id="1.20.80.10">
    <property type="match status" value="1"/>
</dbReference>
<keyword evidence="13" id="KW-0965">Cell junction</keyword>
<evidence type="ECO:0000256" key="7">
    <source>
        <dbReference type="ARBA" id="ARBA00022490"/>
    </source>
</evidence>
<dbReference type="PANTHER" id="PTHR46221:SF9">
    <property type="entry name" value="NON-SPECIFIC PROTEIN-TYROSINE KINASE"/>
    <property type="match status" value="1"/>
</dbReference>
<evidence type="ECO:0000256" key="10">
    <source>
        <dbReference type="ARBA" id="ARBA00022741"/>
    </source>
</evidence>
<dbReference type="InterPro" id="IPR011993">
    <property type="entry name" value="PH-like_dom_sf"/>
</dbReference>
<dbReference type="GO" id="GO:0005737">
    <property type="term" value="C:cytoplasm"/>
    <property type="evidence" value="ECO:0007669"/>
    <property type="project" value="UniProtKB-SubCell"/>
</dbReference>
<dbReference type="SMART" id="SM00219">
    <property type="entry name" value="TyrKc"/>
    <property type="match status" value="1"/>
</dbReference>
<protein>
    <recommendedName>
        <fullName evidence="5">non-specific protein-tyrosine kinase</fullName>
        <ecNumber evidence="5">2.7.10.2</ecNumber>
    </recommendedName>
</protein>
<comment type="subcellular location">
    <subcellularLocation>
        <location evidence="1">Cell junction</location>
        <location evidence="1">Focal adhesion</location>
    </subcellularLocation>
    <subcellularLocation>
        <location evidence="3">Cell membrane</location>
        <topology evidence="3">Peripheral membrane protein</topology>
        <orientation evidence="3">Cytoplasmic side</orientation>
    </subcellularLocation>
    <subcellularLocation>
        <location evidence="2">Cell projection</location>
    </subcellularLocation>
    <subcellularLocation>
        <location evidence="4">Cytoplasm</location>
    </subcellularLocation>
</comment>
<dbReference type="InterPro" id="IPR014352">
    <property type="entry name" value="FERM/acyl-CoA-bd_prot_sf"/>
</dbReference>
<dbReference type="SUPFAM" id="SSF47031">
    <property type="entry name" value="Second domain of FERM"/>
    <property type="match status" value="1"/>
</dbReference>
<dbReference type="Pfam" id="PF00373">
    <property type="entry name" value="FERM_M"/>
    <property type="match status" value="1"/>
</dbReference>
<dbReference type="InterPro" id="IPR049385">
    <property type="entry name" value="FAK1-like_FERM_C"/>
</dbReference>
<evidence type="ECO:0000256" key="6">
    <source>
        <dbReference type="ARBA" id="ARBA00022475"/>
    </source>
</evidence>
<evidence type="ECO:0000313" key="23">
    <source>
        <dbReference type="Proteomes" id="UP000694568"/>
    </source>
</evidence>
<dbReference type="Ensembl" id="ENSSLUT00000022332.1">
    <property type="protein sequence ID" value="ENSSLUP00000021612.1"/>
    <property type="gene ID" value="ENSSLUG00000007804.1"/>
</dbReference>
<accession>A0A8C9Y931</accession>
<evidence type="ECO:0000256" key="4">
    <source>
        <dbReference type="ARBA" id="ARBA00004496"/>
    </source>
</evidence>
<reference evidence="22" key="1">
    <citation type="submission" date="2025-08" db="UniProtKB">
        <authorList>
            <consortium name="Ensembl"/>
        </authorList>
    </citation>
    <scope>IDENTIFICATION</scope>
</reference>
<feature type="compositionally biased region" description="Basic and acidic residues" evidence="19">
    <location>
        <begin position="664"/>
        <end position="678"/>
    </location>
</feature>
<dbReference type="Pfam" id="PF18038">
    <property type="entry name" value="FERM_N_2"/>
    <property type="match status" value="1"/>
</dbReference>
<dbReference type="SUPFAM" id="SSF56112">
    <property type="entry name" value="Protein kinase-like (PK-like)"/>
    <property type="match status" value="1"/>
</dbReference>
<dbReference type="PROSITE" id="PS00109">
    <property type="entry name" value="PROTEIN_KINASE_TYR"/>
    <property type="match status" value="1"/>
</dbReference>
<dbReference type="PANTHER" id="PTHR46221">
    <property type="entry name" value="FERM AND PDZ DOMAIN-CONTAINING PROTEIN FAMILY MEMBER"/>
    <property type="match status" value="1"/>
</dbReference>
<feature type="binding site" evidence="18">
    <location>
        <position position="435"/>
    </location>
    <ligand>
        <name>ATP</name>
        <dbReference type="ChEBI" id="CHEBI:30616"/>
    </ligand>
</feature>
<feature type="domain" description="Protein kinase" evidence="20">
    <location>
        <begin position="403"/>
        <end position="661"/>
    </location>
</feature>
<keyword evidence="6" id="KW-1003">Cell membrane</keyword>
<evidence type="ECO:0000259" key="20">
    <source>
        <dbReference type="PROSITE" id="PS50011"/>
    </source>
</evidence>
<keyword evidence="9" id="KW-0808">Transferase</keyword>
<keyword evidence="7" id="KW-0963">Cytoplasm</keyword>
<dbReference type="CDD" id="cd05056">
    <property type="entry name" value="PTKc_FAK"/>
    <property type="match status" value="1"/>
</dbReference>
<proteinExistence type="predicted"/>
<dbReference type="Gene3D" id="1.10.510.10">
    <property type="entry name" value="Transferase(Phosphotransferase) domain 1"/>
    <property type="match status" value="1"/>
</dbReference>
<dbReference type="FunFam" id="2.30.29.30:FF:000058">
    <property type="entry name" value="focal adhesion kinase 1 isoform X1"/>
    <property type="match status" value="1"/>
</dbReference>
<evidence type="ECO:0000256" key="11">
    <source>
        <dbReference type="ARBA" id="ARBA00022777"/>
    </source>
</evidence>
<dbReference type="FunFam" id="1.20.80.10:FF:000004">
    <property type="entry name" value="Protein-tyrosine kinase 2-beta isoform 1"/>
    <property type="match status" value="1"/>
</dbReference>
<evidence type="ECO:0000256" key="3">
    <source>
        <dbReference type="ARBA" id="ARBA00004413"/>
    </source>
</evidence>
<dbReference type="FunFam" id="3.30.200.20:FF:000047">
    <property type="entry name" value="focal adhesion kinase 1 isoform X2"/>
    <property type="match status" value="1"/>
</dbReference>
<evidence type="ECO:0000256" key="5">
    <source>
        <dbReference type="ARBA" id="ARBA00011903"/>
    </source>
</evidence>
<dbReference type="PROSITE" id="PS50057">
    <property type="entry name" value="FERM_3"/>
    <property type="match status" value="1"/>
</dbReference>
<dbReference type="GO" id="GO:0042995">
    <property type="term" value="C:cell projection"/>
    <property type="evidence" value="ECO:0007669"/>
    <property type="project" value="UniProtKB-SubCell"/>
</dbReference>
<evidence type="ECO:0000256" key="13">
    <source>
        <dbReference type="ARBA" id="ARBA00022949"/>
    </source>
</evidence>
<dbReference type="InterPro" id="IPR041784">
    <property type="entry name" value="FAK1/PYK2_FERM_C"/>
</dbReference>
<evidence type="ECO:0000256" key="12">
    <source>
        <dbReference type="ARBA" id="ARBA00022840"/>
    </source>
</evidence>
<gene>
    <name evidence="22" type="primary">LOC116049241</name>
</gene>
<dbReference type="SUPFAM" id="SSF54236">
    <property type="entry name" value="Ubiquitin-like"/>
    <property type="match status" value="1"/>
</dbReference>
<dbReference type="GO" id="GO:0005886">
    <property type="term" value="C:plasma membrane"/>
    <property type="evidence" value="ECO:0007669"/>
    <property type="project" value="UniProtKB-SubCell"/>
</dbReference>
<feature type="domain" description="FERM" evidence="21">
    <location>
        <begin position="27"/>
        <end position="347"/>
    </location>
</feature>
<keyword evidence="14" id="KW-0472">Membrane</keyword>
<dbReference type="PROSITE" id="PS00107">
    <property type="entry name" value="PROTEIN_KINASE_ATP"/>
    <property type="match status" value="1"/>
</dbReference>
<dbReference type="InterPro" id="IPR019749">
    <property type="entry name" value="Band_41_domain"/>
</dbReference>
<dbReference type="InterPro" id="IPR001245">
    <property type="entry name" value="Ser-Thr/Tyr_kinase_cat_dom"/>
</dbReference>
<keyword evidence="15" id="KW-0829">Tyrosine-protein kinase</keyword>
<evidence type="ECO:0000256" key="8">
    <source>
        <dbReference type="ARBA" id="ARBA00022553"/>
    </source>
</evidence>
<dbReference type="GeneTree" id="ENSGT00940000155113"/>
<dbReference type="FunFam" id="1.10.510.10:FF:000039">
    <property type="entry name" value="Focal adhesion kinase, isoform D"/>
    <property type="match status" value="1"/>
</dbReference>
<dbReference type="Gene3D" id="2.30.29.30">
    <property type="entry name" value="Pleckstrin-homology domain (PH domain)/Phosphotyrosine-binding domain (PTB)"/>
    <property type="match status" value="1"/>
</dbReference>
<dbReference type="PRINTS" id="PR00109">
    <property type="entry name" value="TYRKINASE"/>
</dbReference>
<dbReference type="InterPro" id="IPR019748">
    <property type="entry name" value="FERM_central"/>
</dbReference>
<dbReference type="FunFam" id="3.10.20.90:FF:000021">
    <property type="entry name" value="focal adhesion kinase 1 isoform X1"/>
    <property type="match status" value="1"/>
</dbReference>
<sequence length="843" mass="96612">MASSSYLEPNLNHSAVGLERPSGSMDRVLKIFHYFETNSEPCTWASNIRHGDATDVRGVIQKIAEIHKLRCMSSLGLRLTHLHSDALHWLHPDLGVCHIREKYEKQHPQEEWRYELRMRYLPKGYLSHFSEDKPSLNYLYHQVKSDYMHHIADQVDQDVALKLGCLEIRRFFREMPGNALDKKSNYELLEKDVGLRRFFPKSLLDSLKAKTLRKQIQQTFKQFANLNDEQSIHKFFEILSPIYRFDKECFKCALGSSWVISVELAIGPEEGISYLTDKGSMPTHLANFNQVQSIQYSALEEKDRKGMLQLNVAGAPEPLTVTTALLTTAENMADLIDGYCRLVSLATHSFIVRVHKDVSWLFFFPSPLSSGSAETDDYAEIIDEEDTYTMPSTRDYEIQRDRIELGRCIGEGQFGDVHQGVYISPENPALSVAVKTCKNSTSDSVREKFLQEALTMRQFDHPHIVKLMGVITDNPVWIIMELCTLGELRSFLQVRKYSLDLASLILYSYQLSTALAYLESKRFVHRDIAARNVLVSTVDCVKLGDFGLSRYMEDSSYYKASKGKLPIKWMAPESINFRRFTTASDVWMFGVCMWEILMFGIKPFQGVKNNDVIGRIENGERLAMPPQCPPTLYSLMTKCWSYDPSKRPRFTELKTQLSTILEEEKLQQKERSRMEMRRQVTVSWDSGGTDEAPPKPSRPGYPSPRSSEGFYPSPQHPGHYQMAGYPGPHTLPSVPSALYPPPAAMLDTHHATHTPATTSTHTRTHSTSPIHMGTTWHYGCVGQQCLLMEEQLMIQQQQMEEDQRWLEQEERLLVTHTARSLEIALTDTVNTHVLRTTNKYKYI</sequence>
<keyword evidence="10 18" id="KW-0547">Nucleotide-binding</keyword>
<comment type="catalytic activity">
    <reaction evidence="17">
        <text>L-tyrosyl-[protein] + ATP = O-phospho-L-tyrosyl-[protein] + ADP + H(+)</text>
        <dbReference type="Rhea" id="RHEA:10596"/>
        <dbReference type="Rhea" id="RHEA-COMP:10136"/>
        <dbReference type="Rhea" id="RHEA-COMP:20101"/>
        <dbReference type="ChEBI" id="CHEBI:15378"/>
        <dbReference type="ChEBI" id="CHEBI:30616"/>
        <dbReference type="ChEBI" id="CHEBI:46858"/>
        <dbReference type="ChEBI" id="CHEBI:61978"/>
        <dbReference type="ChEBI" id="CHEBI:456216"/>
        <dbReference type="EC" id="2.7.10.2"/>
    </reaction>
</comment>
<dbReference type="InterPro" id="IPR008266">
    <property type="entry name" value="Tyr_kinase_AS"/>
</dbReference>
<feature type="region of interest" description="Disordered" evidence="19">
    <location>
        <begin position="664"/>
        <end position="748"/>
    </location>
</feature>
<keyword evidence="23" id="KW-1185">Reference proteome</keyword>
<keyword evidence="16" id="KW-0966">Cell projection</keyword>
<keyword evidence="8" id="KW-0597">Phosphoprotein</keyword>
<dbReference type="InterPro" id="IPR000719">
    <property type="entry name" value="Prot_kinase_dom"/>
</dbReference>
<evidence type="ECO:0000256" key="15">
    <source>
        <dbReference type="ARBA" id="ARBA00023137"/>
    </source>
</evidence>
<dbReference type="Gene3D" id="3.30.200.20">
    <property type="entry name" value="Phosphorylase Kinase, domain 1"/>
    <property type="match status" value="1"/>
</dbReference>
<dbReference type="GO" id="GO:0005925">
    <property type="term" value="C:focal adhesion"/>
    <property type="evidence" value="ECO:0007669"/>
    <property type="project" value="UniProtKB-SubCell"/>
</dbReference>
<dbReference type="AlphaFoldDB" id="A0A8C9Y931"/>
<dbReference type="CDD" id="cd14473">
    <property type="entry name" value="FERM_B-lobe"/>
    <property type="match status" value="1"/>
</dbReference>
<dbReference type="InterPro" id="IPR020635">
    <property type="entry name" value="Tyr_kinase_cat_dom"/>
</dbReference>
<dbReference type="SMART" id="SM00295">
    <property type="entry name" value="B41"/>
    <property type="match status" value="1"/>
</dbReference>
<dbReference type="Proteomes" id="UP000694568">
    <property type="component" value="Unplaced"/>
</dbReference>
<evidence type="ECO:0000256" key="1">
    <source>
        <dbReference type="ARBA" id="ARBA00004246"/>
    </source>
</evidence>
<organism evidence="22 23">
    <name type="scientific">Sander lucioperca</name>
    <name type="common">Pike-perch</name>
    <name type="synonym">Perca lucioperca</name>
    <dbReference type="NCBI Taxonomy" id="283035"/>
    <lineage>
        <taxon>Eukaryota</taxon>
        <taxon>Metazoa</taxon>
        <taxon>Chordata</taxon>
        <taxon>Craniata</taxon>
        <taxon>Vertebrata</taxon>
        <taxon>Euteleostomi</taxon>
        <taxon>Actinopterygii</taxon>
        <taxon>Neopterygii</taxon>
        <taxon>Teleostei</taxon>
        <taxon>Neoteleostei</taxon>
        <taxon>Acanthomorphata</taxon>
        <taxon>Eupercaria</taxon>
        <taxon>Perciformes</taxon>
        <taxon>Percoidei</taxon>
        <taxon>Percidae</taxon>
        <taxon>Luciopercinae</taxon>
        <taxon>Sander</taxon>
    </lineage>
</organism>
<evidence type="ECO:0000256" key="17">
    <source>
        <dbReference type="ARBA" id="ARBA00051245"/>
    </source>
</evidence>
<dbReference type="SUPFAM" id="SSF50729">
    <property type="entry name" value="PH domain-like"/>
    <property type="match status" value="1"/>
</dbReference>